<dbReference type="AlphaFoldDB" id="A0A9P7MT95"/>
<dbReference type="OrthoDB" id="4950440at2759"/>
<comment type="caution">
    <text evidence="2">The sequence shown here is derived from an EMBL/GenBank/DDBJ whole genome shotgun (WGS) entry which is preliminary data.</text>
</comment>
<reference evidence="2 3" key="1">
    <citation type="journal article" date="2020" name="bioRxiv">
        <title>Whole genome comparisons of ergot fungi reveals the divergence and evolution of species within the genus Claviceps are the result of varying mechanisms driving genome evolution and host range expansion.</title>
        <authorList>
            <person name="Wyka S.A."/>
            <person name="Mondo S.J."/>
            <person name="Liu M."/>
            <person name="Dettman J."/>
            <person name="Nalam V."/>
            <person name="Broders K.D."/>
        </authorList>
    </citation>
    <scope>NUCLEOTIDE SEQUENCE</scope>
    <source>
        <strain evidence="2">CCC 1102</strain>
        <strain evidence="1 3">LM583</strain>
    </source>
</reference>
<accession>A0A9P7MT95</accession>
<proteinExistence type="predicted"/>
<keyword evidence="3" id="KW-1185">Reference proteome</keyword>
<evidence type="ECO:0000313" key="2">
    <source>
        <dbReference type="EMBL" id="KAG5968783.1"/>
    </source>
</evidence>
<evidence type="ECO:0000313" key="1">
    <source>
        <dbReference type="EMBL" id="KAG5952509.1"/>
    </source>
</evidence>
<sequence length="405" mass="45539">MQEHSASTTGRPLRYHGTKISSSRETKLWFAQFGYKTFTKPELVATFVAELVEKLWVPQTRSFMARQLRRRLHQSKIDDAEVTTHDIQVGHNALALWEETRQPFTMEALERLKEGLKCCGTRGFIDTLALRTRQDHMRDLVGGIGNKRKRGIHSSKDATWPDPLLQAMAVKFHEADHWAIALDVQFRASGIEWVPGSPGGRITSTAVVRLQSTKTAIPLLVPAGGSGTLLREVSEATIEHEKRIQRQAAERERPRINFGCKLPFITIPDLIVDGLAKSRKILASKSDRLFLGHYELAMTTLTTNLQHPLCQYMLMLILTVCSSTDTPQVLLKATEFSVSMAGKRKDPAQLALAMATRMLWFVFPRIFPWQTAPYSLSCGGSEMAKKLGRFAKRNVLSQARDEATI</sequence>
<evidence type="ECO:0000313" key="4">
    <source>
        <dbReference type="Proteomes" id="UP000784919"/>
    </source>
</evidence>
<dbReference type="EMBL" id="SRPS01000101">
    <property type="protein sequence ID" value="KAG5968783.1"/>
    <property type="molecule type" value="Genomic_DNA"/>
</dbReference>
<gene>
    <name evidence="2" type="ORF">E4U56_000245</name>
    <name evidence="1" type="ORF">E4U57_005995</name>
</gene>
<name>A0A9P7MT95_9HYPO</name>
<dbReference type="EMBL" id="SRPR01000499">
    <property type="protein sequence ID" value="KAG5952509.1"/>
    <property type="molecule type" value="Genomic_DNA"/>
</dbReference>
<evidence type="ECO:0000313" key="3">
    <source>
        <dbReference type="Proteomes" id="UP000742024"/>
    </source>
</evidence>
<dbReference type="Proteomes" id="UP000784919">
    <property type="component" value="Unassembled WGS sequence"/>
</dbReference>
<dbReference type="Proteomes" id="UP000742024">
    <property type="component" value="Unassembled WGS sequence"/>
</dbReference>
<protein>
    <submittedName>
        <fullName evidence="2">Uncharacterized protein</fullName>
    </submittedName>
</protein>
<organism evidence="2 4">
    <name type="scientific">Claviceps arundinis</name>
    <dbReference type="NCBI Taxonomy" id="1623583"/>
    <lineage>
        <taxon>Eukaryota</taxon>
        <taxon>Fungi</taxon>
        <taxon>Dikarya</taxon>
        <taxon>Ascomycota</taxon>
        <taxon>Pezizomycotina</taxon>
        <taxon>Sordariomycetes</taxon>
        <taxon>Hypocreomycetidae</taxon>
        <taxon>Hypocreales</taxon>
        <taxon>Clavicipitaceae</taxon>
        <taxon>Claviceps</taxon>
    </lineage>
</organism>